<dbReference type="InterPro" id="IPR044810">
    <property type="entry name" value="WRKY_plant"/>
</dbReference>
<dbReference type="SUPFAM" id="SSF118290">
    <property type="entry name" value="WRKY DNA-binding domain"/>
    <property type="match status" value="1"/>
</dbReference>
<gene>
    <name evidence="7" type="ORF">FCM35_KLT20459</name>
</gene>
<dbReference type="PANTHER" id="PTHR32096:SF18">
    <property type="entry name" value="DISEASE RESISTANCE PROTEIN RRS1B-RELATED"/>
    <property type="match status" value="1"/>
</dbReference>
<keyword evidence="8" id="KW-1185">Reference proteome</keyword>
<keyword evidence="5" id="KW-0539">Nucleus</keyword>
<dbReference type="InterPro" id="IPR036576">
    <property type="entry name" value="WRKY_dom_sf"/>
</dbReference>
<keyword evidence="3" id="KW-0238">DNA-binding</keyword>
<comment type="caution">
    <text evidence="7">The sequence shown here is derived from an EMBL/GenBank/DDBJ whole genome shotgun (WGS) entry which is preliminary data.</text>
</comment>
<evidence type="ECO:0000256" key="1">
    <source>
        <dbReference type="ARBA" id="ARBA00004123"/>
    </source>
</evidence>
<evidence type="ECO:0000256" key="5">
    <source>
        <dbReference type="ARBA" id="ARBA00023242"/>
    </source>
</evidence>
<dbReference type="GO" id="GO:0003700">
    <property type="term" value="F:DNA-binding transcription factor activity"/>
    <property type="evidence" value="ECO:0007669"/>
    <property type="project" value="InterPro"/>
</dbReference>
<evidence type="ECO:0000259" key="6">
    <source>
        <dbReference type="PROSITE" id="PS50811"/>
    </source>
</evidence>
<dbReference type="PROSITE" id="PS50811">
    <property type="entry name" value="WRKY"/>
    <property type="match status" value="1"/>
</dbReference>
<evidence type="ECO:0000313" key="8">
    <source>
        <dbReference type="Proteomes" id="UP000623129"/>
    </source>
</evidence>
<dbReference type="InterPro" id="IPR003657">
    <property type="entry name" value="WRKY_dom"/>
</dbReference>
<dbReference type="OrthoDB" id="599468at2759"/>
<sequence length="237" mass="26088">MEEWMRGGYYRCSSSKGCSARKQVERSRTDPNMLVITYTSEHNHPWPTHRNTLAGSTRGGPLSKSFCLNPANYNPIQSLPPQASARDELNKMTSMLKMPNDVLFKQEVMEAGPTAGLFWGLTELEPDPGAHSQLISTCLSLFSGSGENLGMNCANFDSVTITVEKKEETGALGKIKSSPKFKYGPLHVGQDLNKETVSLMENWSGARTGGPLYQTVENLFVLVANYRADVATRESFA</sequence>
<dbReference type="GO" id="GO:0005634">
    <property type="term" value="C:nucleus"/>
    <property type="evidence" value="ECO:0007669"/>
    <property type="project" value="UniProtKB-SubCell"/>
</dbReference>
<dbReference type="AlphaFoldDB" id="A0A833VE25"/>
<dbReference type="Gene3D" id="2.20.25.80">
    <property type="entry name" value="WRKY domain"/>
    <property type="match status" value="1"/>
</dbReference>
<protein>
    <submittedName>
        <fullName evidence="7">Putative WRKY transcription factor 14</fullName>
    </submittedName>
</protein>
<organism evidence="7 8">
    <name type="scientific">Carex littledalei</name>
    <dbReference type="NCBI Taxonomy" id="544730"/>
    <lineage>
        <taxon>Eukaryota</taxon>
        <taxon>Viridiplantae</taxon>
        <taxon>Streptophyta</taxon>
        <taxon>Embryophyta</taxon>
        <taxon>Tracheophyta</taxon>
        <taxon>Spermatophyta</taxon>
        <taxon>Magnoliopsida</taxon>
        <taxon>Liliopsida</taxon>
        <taxon>Poales</taxon>
        <taxon>Cyperaceae</taxon>
        <taxon>Cyperoideae</taxon>
        <taxon>Cariceae</taxon>
        <taxon>Carex</taxon>
        <taxon>Carex subgen. Euthyceras</taxon>
    </lineage>
</organism>
<evidence type="ECO:0000256" key="4">
    <source>
        <dbReference type="ARBA" id="ARBA00023163"/>
    </source>
</evidence>
<evidence type="ECO:0000313" key="7">
    <source>
        <dbReference type="EMBL" id="KAF3335952.1"/>
    </source>
</evidence>
<dbReference type="GO" id="GO:0000976">
    <property type="term" value="F:transcription cis-regulatory region binding"/>
    <property type="evidence" value="ECO:0007669"/>
    <property type="project" value="TreeGrafter"/>
</dbReference>
<evidence type="ECO:0000256" key="2">
    <source>
        <dbReference type="ARBA" id="ARBA00023015"/>
    </source>
</evidence>
<dbReference type="Proteomes" id="UP000623129">
    <property type="component" value="Unassembled WGS sequence"/>
</dbReference>
<dbReference type="EMBL" id="SWLB01000008">
    <property type="protein sequence ID" value="KAF3335952.1"/>
    <property type="molecule type" value="Genomic_DNA"/>
</dbReference>
<dbReference type="PANTHER" id="PTHR32096">
    <property type="entry name" value="WRKY TRANSCRIPTION FACTOR 30-RELATED-RELATED"/>
    <property type="match status" value="1"/>
</dbReference>
<keyword evidence="2" id="KW-0805">Transcription regulation</keyword>
<accession>A0A833VE25</accession>
<name>A0A833VE25_9POAL</name>
<feature type="domain" description="WRKY" evidence="6">
    <location>
        <begin position="8"/>
        <end position="47"/>
    </location>
</feature>
<keyword evidence="4" id="KW-0804">Transcription</keyword>
<dbReference type="Pfam" id="PF03106">
    <property type="entry name" value="WRKY"/>
    <property type="match status" value="1"/>
</dbReference>
<reference evidence="7" key="1">
    <citation type="submission" date="2020-01" db="EMBL/GenBank/DDBJ databases">
        <title>Genome sequence of Kobresia littledalei, the first chromosome-level genome in the family Cyperaceae.</title>
        <authorList>
            <person name="Qu G."/>
        </authorList>
    </citation>
    <scope>NUCLEOTIDE SEQUENCE</scope>
    <source>
        <strain evidence="7">C.B.Clarke</strain>
        <tissue evidence="7">Leaf</tissue>
    </source>
</reference>
<evidence type="ECO:0000256" key="3">
    <source>
        <dbReference type="ARBA" id="ARBA00023125"/>
    </source>
</evidence>
<proteinExistence type="predicted"/>
<dbReference type="SMART" id="SM00774">
    <property type="entry name" value="WRKY"/>
    <property type="match status" value="1"/>
</dbReference>
<comment type="subcellular location">
    <subcellularLocation>
        <location evidence="1">Nucleus</location>
    </subcellularLocation>
</comment>